<evidence type="ECO:0000256" key="1">
    <source>
        <dbReference type="ARBA" id="ARBA00004651"/>
    </source>
</evidence>
<feature type="transmembrane region" description="Helical" evidence="6">
    <location>
        <begin position="481"/>
        <end position="500"/>
    </location>
</feature>
<keyword evidence="9" id="KW-1185">Reference proteome</keyword>
<dbReference type="Pfam" id="PF03772">
    <property type="entry name" value="Competence"/>
    <property type="match status" value="1"/>
</dbReference>
<reference evidence="8 9" key="1">
    <citation type="submission" date="2022-03" db="EMBL/GenBank/DDBJ databases">
        <title>Novel taxa within the pig intestine.</title>
        <authorList>
            <person name="Wylensek D."/>
            <person name="Bishof K."/>
            <person name="Afrizal A."/>
            <person name="Clavel T."/>
        </authorList>
    </citation>
    <scope>NUCLEOTIDE SEQUENCE [LARGE SCALE GENOMIC DNA]</scope>
    <source>
        <strain evidence="8 9">CLA-KB-P66</strain>
    </source>
</reference>
<protein>
    <submittedName>
        <fullName evidence="8">Competence protein ComEC family protein</fullName>
    </submittedName>
</protein>
<dbReference type="RefSeq" id="WP_370396741.1">
    <property type="nucleotide sequence ID" value="NZ_JALBUT010000003.1"/>
</dbReference>
<feature type="transmembrane region" description="Helical" evidence="6">
    <location>
        <begin position="276"/>
        <end position="296"/>
    </location>
</feature>
<dbReference type="InterPro" id="IPR004477">
    <property type="entry name" value="ComEC_N"/>
</dbReference>
<comment type="subcellular location">
    <subcellularLocation>
        <location evidence="1">Cell membrane</location>
        <topology evidence="1">Multi-pass membrane protein</topology>
    </subcellularLocation>
</comment>
<keyword evidence="5 6" id="KW-0472">Membrane</keyword>
<keyword evidence="4 6" id="KW-1133">Transmembrane helix</keyword>
<dbReference type="Proteomes" id="UP001275932">
    <property type="component" value="Unassembled WGS sequence"/>
</dbReference>
<feature type="transmembrane region" description="Helical" evidence="6">
    <location>
        <begin position="421"/>
        <end position="443"/>
    </location>
</feature>
<feature type="transmembrane region" description="Helical" evidence="6">
    <location>
        <begin position="391"/>
        <end position="415"/>
    </location>
</feature>
<keyword evidence="3 6" id="KW-0812">Transmembrane</keyword>
<organism evidence="8 9">
    <name type="scientific">Intestinicryptomonas porci</name>
    <dbReference type="NCBI Taxonomy" id="2926320"/>
    <lineage>
        <taxon>Bacteria</taxon>
        <taxon>Pseudomonadati</taxon>
        <taxon>Verrucomicrobiota</taxon>
        <taxon>Opitutia</taxon>
        <taxon>Opitutales</taxon>
        <taxon>Intestinicryptomonaceae</taxon>
        <taxon>Intestinicryptomonas</taxon>
    </lineage>
</organism>
<evidence type="ECO:0000256" key="5">
    <source>
        <dbReference type="ARBA" id="ARBA00023136"/>
    </source>
</evidence>
<evidence type="ECO:0000256" key="2">
    <source>
        <dbReference type="ARBA" id="ARBA00022475"/>
    </source>
</evidence>
<dbReference type="PANTHER" id="PTHR30619:SF1">
    <property type="entry name" value="RECOMBINATION PROTEIN 2"/>
    <property type="match status" value="1"/>
</dbReference>
<keyword evidence="2" id="KW-1003">Cell membrane</keyword>
<feature type="transmembrane region" description="Helical" evidence="6">
    <location>
        <begin position="339"/>
        <end position="356"/>
    </location>
</feature>
<dbReference type="PANTHER" id="PTHR30619">
    <property type="entry name" value="DNA INTERNALIZATION/COMPETENCE PROTEIN COMEC/REC2"/>
    <property type="match status" value="1"/>
</dbReference>
<dbReference type="NCBIfam" id="TIGR00360">
    <property type="entry name" value="ComEC_N-term"/>
    <property type="match status" value="1"/>
</dbReference>
<dbReference type="InterPro" id="IPR052159">
    <property type="entry name" value="Competence_DNA_uptake"/>
</dbReference>
<feature type="domain" description="ComEC/Rec2-related protein" evidence="7">
    <location>
        <begin position="221"/>
        <end position="501"/>
    </location>
</feature>
<dbReference type="EMBL" id="JALBUT010000003">
    <property type="protein sequence ID" value="MDX8415293.1"/>
    <property type="molecule type" value="Genomic_DNA"/>
</dbReference>
<evidence type="ECO:0000259" key="7">
    <source>
        <dbReference type="Pfam" id="PF03772"/>
    </source>
</evidence>
<evidence type="ECO:0000256" key="4">
    <source>
        <dbReference type="ARBA" id="ARBA00022989"/>
    </source>
</evidence>
<proteinExistence type="predicted"/>
<evidence type="ECO:0000256" key="6">
    <source>
        <dbReference type="SAM" id="Phobius"/>
    </source>
</evidence>
<name>A0ABU4WFF1_9BACT</name>
<sequence>MTDVNSKIRRQAPLAKYAFAFAFGIALSRYFEIGANILSALLVLAGALVFHFIIANKNLRLPMILLAFISGAIISIPPQNPYPDFTSQEAELEIFAERAGRNEKGASYGIGKVLSASKNFAKAKGSKIWFYAKDAKDIWQGDKIRGSFIVRKVEKEEGFNNYLLNQNIFFNAYSAEKTEIESAKFPYSLYKSAREYIAEKLGTFYGGKNAENEGARAFRAMILGDKSYLSKDAKNDFKLTGTMHIFAVSGLHVGMLASIIYFILNLLRVPKKAAPAISLPILFLYVSVCQSAPSAMRAFIMISAVWISSAFLRKPKTFASLVAAFFISLAFNPSNLFDAGFALSYSVVLAIVLYAVELDEALSQKIQNLRGFELKNPPLPRRIYLKCERGIIAGLCIGIAAMFASAPLCSCYFGYVPLLSAFLSIPFVLGATAAVACGAASVVLPNFLCPITNSIAAFILEIMLNSAKIFSDLAVVLNVKISPVAAFACEWAILASLFLYPEIKSPAKWILPPAITAATLLSAAIF</sequence>
<gene>
    <name evidence="8" type="ORF">MOX91_03750</name>
</gene>
<evidence type="ECO:0000313" key="8">
    <source>
        <dbReference type="EMBL" id="MDX8415293.1"/>
    </source>
</evidence>
<feature type="transmembrane region" description="Helical" evidence="6">
    <location>
        <begin position="37"/>
        <end position="55"/>
    </location>
</feature>
<comment type="caution">
    <text evidence="8">The sequence shown here is derived from an EMBL/GenBank/DDBJ whole genome shotgun (WGS) entry which is preliminary data.</text>
</comment>
<evidence type="ECO:0000313" key="9">
    <source>
        <dbReference type="Proteomes" id="UP001275932"/>
    </source>
</evidence>
<feature type="transmembrane region" description="Helical" evidence="6">
    <location>
        <begin position="244"/>
        <end position="264"/>
    </location>
</feature>
<accession>A0ABU4WFF1</accession>
<evidence type="ECO:0000256" key="3">
    <source>
        <dbReference type="ARBA" id="ARBA00022692"/>
    </source>
</evidence>